<dbReference type="STRING" id="50990.A0A4Y7QF41"/>
<evidence type="ECO:0000313" key="2">
    <source>
        <dbReference type="EMBL" id="TDL26283.1"/>
    </source>
</evidence>
<dbReference type="PROSITE" id="PS50097">
    <property type="entry name" value="BTB"/>
    <property type="match status" value="1"/>
</dbReference>
<dbReference type="SUPFAM" id="SSF54695">
    <property type="entry name" value="POZ domain"/>
    <property type="match status" value="1"/>
</dbReference>
<dbReference type="EMBL" id="ML170162">
    <property type="protein sequence ID" value="TDL26283.1"/>
    <property type="molecule type" value="Genomic_DNA"/>
</dbReference>
<evidence type="ECO:0000259" key="1">
    <source>
        <dbReference type="PROSITE" id="PS50097"/>
    </source>
</evidence>
<protein>
    <recommendedName>
        <fullName evidence="1">BTB domain-containing protein</fullName>
    </recommendedName>
</protein>
<dbReference type="CDD" id="cd18186">
    <property type="entry name" value="BTB_POZ_ZBTB_KLHL-like"/>
    <property type="match status" value="1"/>
</dbReference>
<dbReference type="InterPro" id="IPR000210">
    <property type="entry name" value="BTB/POZ_dom"/>
</dbReference>
<accession>A0A4Y7QF41</accession>
<reference evidence="2 3" key="1">
    <citation type="submission" date="2018-06" db="EMBL/GenBank/DDBJ databases">
        <title>A transcriptomic atlas of mushroom development highlights an independent origin of complex multicellularity.</title>
        <authorList>
            <consortium name="DOE Joint Genome Institute"/>
            <person name="Krizsan K."/>
            <person name="Almasi E."/>
            <person name="Merenyi Z."/>
            <person name="Sahu N."/>
            <person name="Viragh M."/>
            <person name="Koszo T."/>
            <person name="Mondo S."/>
            <person name="Kiss B."/>
            <person name="Balint B."/>
            <person name="Kues U."/>
            <person name="Barry K."/>
            <person name="Hegedus J.C."/>
            <person name="Henrissat B."/>
            <person name="Johnson J."/>
            <person name="Lipzen A."/>
            <person name="Ohm R."/>
            <person name="Nagy I."/>
            <person name="Pangilinan J."/>
            <person name="Yan J."/>
            <person name="Xiong Y."/>
            <person name="Grigoriev I.V."/>
            <person name="Hibbett D.S."/>
            <person name="Nagy L.G."/>
        </authorList>
    </citation>
    <scope>NUCLEOTIDE SEQUENCE [LARGE SCALE GENOMIC DNA]</scope>
    <source>
        <strain evidence="2 3">SZMC22713</strain>
    </source>
</reference>
<dbReference type="Proteomes" id="UP000294933">
    <property type="component" value="Unassembled WGS sequence"/>
</dbReference>
<dbReference type="VEuPathDB" id="FungiDB:BD410DRAFT_826115"/>
<keyword evidence="3" id="KW-1185">Reference proteome</keyword>
<proteinExistence type="predicted"/>
<gene>
    <name evidence="2" type="ORF">BD410DRAFT_826115</name>
</gene>
<name>A0A4Y7QF41_9AGAM</name>
<organism evidence="2 3">
    <name type="scientific">Rickenella mellea</name>
    <dbReference type="NCBI Taxonomy" id="50990"/>
    <lineage>
        <taxon>Eukaryota</taxon>
        <taxon>Fungi</taxon>
        <taxon>Dikarya</taxon>
        <taxon>Basidiomycota</taxon>
        <taxon>Agaricomycotina</taxon>
        <taxon>Agaricomycetes</taxon>
        <taxon>Hymenochaetales</taxon>
        <taxon>Rickenellaceae</taxon>
        <taxon>Rickenella</taxon>
    </lineage>
</organism>
<feature type="domain" description="BTB" evidence="1">
    <location>
        <begin position="15"/>
        <end position="83"/>
    </location>
</feature>
<evidence type="ECO:0000313" key="3">
    <source>
        <dbReference type="Proteomes" id="UP000294933"/>
    </source>
</evidence>
<dbReference type="OrthoDB" id="3266199at2759"/>
<dbReference type="Pfam" id="PF00651">
    <property type="entry name" value="BTB"/>
    <property type="match status" value="1"/>
</dbReference>
<dbReference type="Gene3D" id="3.30.710.10">
    <property type="entry name" value="Potassium Channel Kv1.1, Chain A"/>
    <property type="match status" value="1"/>
</dbReference>
<sequence>MEVEDSQQNHDDEHAQLLLLSADGTEFKVNTVILTTASRFFREMLEMPRDPAEAGKPVELAEKRDVIAGLLDIIHADERPMPNLSNFDFVWRLLKAADKYDMPRVPALIRPQVMFKARRGLVEQYALASEYNWAEERRWAAVQLLGMDLQSIMTSKGFRRLSTDHMAKLLSHRAERKRLLAREVELHLTHEHEWEAPHDDPEPEDTIRTDLSASWRLVVGYVLSELDKRPRGDNIGTWLIWDDNKFPAMWDEKCEICGKRFSTPVQLLVKLQRKSAAVDADDKKNTSL</sequence>
<dbReference type="AlphaFoldDB" id="A0A4Y7QF41"/>
<dbReference type="InterPro" id="IPR011333">
    <property type="entry name" value="SKP1/BTB/POZ_sf"/>
</dbReference>